<reference evidence="1 2" key="1">
    <citation type="journal article" date="2019" name="bioRxiv">
        <title>Bacteria contribute to plant secondary compound degradation in a generalist herbivore system.</title>
        <authorList>
            <person name="Francoeur C.B."/>
            <person name="Khadempour L."/>
            <person name="Moreira-Soto R.D."/>
            <person name="Gotting K."/>
            <person name="Book A.J."/>
            <person name="Pinto-Tomas A.A."/>
            <person name="Keefover-Ring K."/>
            <person name="Currie C.R."/>
        </authorList>
    </citation>
    <scope>NUCLEOTIDE SEQUENCE [LARGE SCALE GENOMIC DNA]</scope>
    <source>
        <strain evidence="1">Al-1710</strain>
    </source>
</reference>
<proteinExistence type="predicted"/>
<organism evidence="1 2">
    <name type="scientific">Candidatus Pantoea communis</name>
    <dbReference type="NCBI Taxonomy" id="2608354"/>
    <lineage>
        <taxon>Bacteria</taxon>
        <taxon>Pseudomonadati</taxon>
        <taxon>Pseudomonadota</taxon>
        <taxon>Gammaproteobacteria</taxon>
        <taxon>Enterobacterales</taxon>
        <taxon>Erwiniaceae</taxon>
        <taxon>Pantoea</taxon>
    </lineage>
</organism>
<protein>
    <submittedName>
        <fullName evidence="1">Uncharacterized protein</fullName>
    </submittedName>
</protein>
<sequence>MQFTQSVSNNPAAWSSVASSGLNSVSTMAQGFTASRNSSYNAALLDQQAKTVALQTGSQTAQIRRQGAQAIAGQSAAFAENGTGTGGSNAAIQRSTAIDTEMDAATADYNGRLQIADIENQAAAQRAQAKLQRPGLVSLLGGISSAAGSYYNTSALTKR</sequence>
<dbReference type="InterPro" id="IPR038996">
    <property type="entry name" value="Gp14"/>
</dbReference>
<evidence type="ECO:0000313" key="1">
    <source>
        <dbReference type="EMBL" id="NIG20537.1"/>
    </source>
</evidence>
<gene>
    <name evidence="1" type="ORF">F3J37_17830</name>
</gene>
<comment type="caution">
    <text evidence="1">The sequence shown here is derived from an EMBL/GenBank/DDBJ whole genome shotgun (WGS) entry which is preliminary data.</text>
</comment>
<dbReference type="EMBL" id="VWXC01000013">
    <property type="protein sequence ID" value="NIG20537.1"/>
    <property type="molecule type" value="Genomic_DNA"/>
</dbReference>
<dbReference type="RefSeq" id="WP_166934833.1">
    <property type="nucleotide sequence ID" value="NZ_VWXC01000013.1"/>
</dbReference>
<evidence type="ECO:0000313" key="2">
    <source>
        <dbReference type="Proteomes" id="UP001515780"/>
    </source>
</evidence>
<dbReference type="Proteomes" id="UP001515780">
    <property type="component" value="Unassembled WGS sequence"/>
</dbReference>
<dbReference type="Pfam" id="PF24072">
    <property type="entry name" value="T7_gp14"/>
    <property type="match status" value="1"/>
</dbReference>
<name>A0ABX0RUA8_9GAMM</name>
<keyword evidence="2" id="KW-1185">Reference proteome</keyword>
<accession>A0ABX0RUA8</accession>